<sequence>MNAGIISLVVYSELNIMLPRILAERRWQQLLLLAGTGILQSLCLIALIDWARDIAMGDVALINSGQWLVGFLAIMLLAAGRYIERFYAEIMAQRYIYSLRQTVFDHAQQLSTEDLDLPGKGGTLLRLTGDMTAIRNWIVQGMAPLIVLGLWLLVSLIALLQLHYLLAVSLLVPLLMGVVGNYLMGRRLFVQSEKLRRHRGVMIRNVTEKLRHLKLIRVFNQRGKESRLFARQSGLLVQSQIRRARISAIMRAMNEAVLLLVMLSLISTGLYLQQQNALSGELMAVLMTAGIYLLGQLRRLTRLYEYWTLQKVASKKLNQFLSRGGQPDGSRRRNNRIFSLELKRVRCIGRFSSQSYLIESHSRVLLGGSPGSGKSTLLSVIAGLTTFEQGKILLSGRNINRYRNSFLSQQIALVSADLPLLRGSLKKNLFYGARKIDKEYNDFVMELCRLTSKEELPLGLRTRIAEDGANLSAGLKYRVMLARALLRQPALILLDDDVALQSPLIQDVIVDLSGFFGGAMIINNEAERLTQICNKRWELRSEKSRRTAKNSNVIDMGRYAKD</sequence>
<dbReference type="GO" id="GO:0016887">
    <property type="term" value="F:ATP hydrolysis activity"/>
    <property type="evidence" value="ECO:0007669"/>
    <property type="project" value="InterPro"/>
</dbReference>
<evidence type="ECO:0000256" key="2">
    <source>
        <dbReference type="ARBA" id="ARBA00022692"/>
    </source>
</evidence>
<dbReference type="Proteomes" id="UP000267535">
    <property type="component" value="Unassembled WGS sequence"/>
</dbReference>
<dbReference type="SUPFAM" id="SSF52540">
    <property type="entry name" value="P-loop containing nucleoside triphosphate hydrolases"/>
    <property type="match status" value="1"/>
</dbReference>
<keyword evidence="4 5" id="KW-0472">Membrane</keyword>
<feature type="transmembrane region" description="Helical" evidence="5">
    <location>
        <begin position="60"/>
        <end position="83"/>
    </location>
</feature>
<dbReference type="GO" id="GO:0140359">
    <property type="term" value="F:ABC-type transporter activity"/>
    <property type="evidence" value="ECO:0007669"/>
    <property type="project" value="InterPro"/>
</dbReference>
<dbReference type="Gene3D" id="3.40.50.300">
    <property type="entry name" value="P-loop containing nucleotide triphosphate hydrolases"/>
    <property type="match status" value="1"/>
</dbReference>
<dbReference type="PROSITE" id="PS50929">
    <property type="entry name" value="ABC_TM1F"/>
    <property type="match status" value="1"/>
</dbReference>
<dbReference type="PANTHER" id="PTHR24221">
    <property type="entry name" value="ATP-BINDING CASSETTE SUB-FAMILY B"/>
    <property type="match status" value="1"/>
</dbReference>
<evidence type="ECO:0000256" key="4">
    <source>
        <dbReference type="ARBA" id="ARBA00023136"/>
    </source>
</evidence>
<dbReference type="PANTHER" id="PTHR24221:SF654">
    <property type="entry name" value="ATP-BINDING CASSETTE SUB-FAMILY B MEMBER 6"/>
    <property type="match status" value="1"/>
</dbReference>
<accession>A0A3P1SQR1</accession>
<evidence type="ECO:0000259" key="7">
    <source>
        <dbReference type="PROSITE" id="PS50929"/>
    </source>
</evidence>
<keyword evidence="8" id="KW-0547">Nucleotide-binding</keyword>
<proteinExistence type="predicted"/>
<keyword evidence="9" id="KW-1185">Reference proteome</keyword>
<feature type="transmembrane region" description="Helical" evidence="5">
    <location>
        <begin position="252"/>
        <end position="272"/>
    </location>
</feature>
<feature type="transmembrane region" description="Helical" evidence="5">
    <location>
        <begin position="30"/>
        <end position="48"/>
    </location>
</feature>
<organism evidence="8 9">
    <name type="scientific">Amphritea balenae</name>
    <dbReference type="NCBI Taxonomy" id="452629"/>
    <lineage>
        <taxon>Bacteria</taxon>
        <taxon>Pseudomonadati</taxon>
        <taxon>Pseudomonadota</taxon>
        <taxon>Gammaproteobacteria</taxon>
        <taxon>Oceanospirillales</taxon>
        <taxon>Oceanospirillaceae</taxon>
        <taxon>Amphritea</taxon>
    </lineage>
</organism>
<feature type="transmembrane region" description="Helical" evidence="5">
    <location>
        <begin position="137"/>
        <end position="158"/>
    </location>
</feature>
<dbReference type="InterPro" id="IPR027417">
    <property type="entry name" value="P-loop_NTPase"/>
</dbReference>
<evidence type="ECO:0000313" key="8">
    <source>
        <dbReference type="EMBL" id="RRC99581.1"/>
    </source>
</evidence>
<keyword evidence="3 5" id="KW-1133">Transmembrane helix</keyword>
<dbReference type="GO" id="GO:0034040">
    <property type="term" value="F:ATPase-coupled lipid transmembrane transporter activity"/>
    <property type="evidence" value="ECO:0007669"/>
    <property type="project" value="TreeGrafter"/>
</dbReference>
<dbReference type="GO" id="GO:0005524">
    <property type="term" value="F:ATP binding"/>
    <property type="evidence" value="ECO:0007669"/>
    <property type="project" value="UniProtKB-KW"/>
</dbReference>
<dbReference type="EMBL" id="RQXV01000004">
    <property type="protein sequence ID" value="RRC99581.1"/>
    <property type="molecule type" value="Genomic_DNA"/>
</dbReference>
<feature type="transmembrane region" description="Helical" evidence="5">
    <location>
        <begin position="164"/>
        <end position="184"/>
    </location>
</feature>
<comment type="subcellular location">
    <subcellularLocation>
        <location evidence="1">Cell membrane</location>
        <topology evidence="1">Multi-pass membrane protein</topology>
    </subcellularLocation>
</comment>
<keyword evidence="8" id="KW-0067">ATP-binding</keyword>
<dbReference type="InterPro" id="IPR039421">
    <property type="entry name" value="Type_1_exporter"/>
</dbReference>
<comment type="caution">
    <text evidence="8">The sequence shown here is derived from an EMBL/GenBank/DDBJ whole genome shotgun (WGS) entry which is preliminary data.</text>
</comment>
<dbReference type="CDD" id="cd07346">
    <property type="entry name" value="ABC_6TM_exporters"/>
    <property type="match status" value="1"/>
</dbReference>
<protein>
    <submittedName>
        <fullName evidence="8">ABC transporter ATP-binding protein</fullName>
    </submittedName>
</protein>
<keyword evidence="2 5" id="KW-0812">Transmembrane</keyword>
<evidence type="ECO:0000313" key="9">
    <source>
        <dbReference type="Proteomes" id="UP000267535"/>
    </source>
</evidence>
<dbReference type="InterPro" id="IPR036640">
    <property type="entry name" value="ABC1_TM_sf"/>
</dbReference>
<evidence type="ECO:0000256" key="5">
    <source>
        <dbReference type="SAM" id="Phobius"/>
    </source>
</evidence>
<reference evidence="8 9" key="1">
    <citation type="submission" date="2018-11" db="EMBL/GenBank/DDBJ databases">
        <title>The draft genome sequence of Amphritea balenae JAMM 1525T.</title>
        <authorList>
            <person name="Fang Z."/>
            <person name="Zhang Y."/>
            <person name="Han X."/>
        </authorList>
    </citation>
    <scope>NUCLEOTIDE SEQUENCE [LARGE SCALE GENOMIC DNA]</scope>
    <source>
        <strain evidence="8 9">JAMM 1525</strain>
    </source>
</reference>
<evidence type="ECO:0000256" key="3">
    <source>
        <dbReference type="ARBA" id="ARBA00022989"/>
    </source>
</evidence>
<evidence type="ECO:0000259" key="6">
    <source>
        <dbReference type="PROSITE" id="PS50893"/>
    </source>
</evidence>
<dbReference type="InterPro" id="IPR011527">
    <property type="entry name" value="ABC1_TM_dom"/>
</dbReference>
<feature type="domain" description="ABC transporter" evidence="6">
    <location>
        <begin position="332"/>
        <end position="559"/>
    </location>
</feature>
<evidence type="ECO:0000256" key="1">
    <source>
        <dbReference type="ARBA" id="ARBA00004651"/>
    </source>
</evidence>
<dbReference type="Pfam" id="PF00664">
    <property type="entry name" value="ABC_membrane"/>
    <property type="match status" value="1"/>
</dbReference>
<dbReference type="InterPro" id="IPR003439">
    <property type="entry name" value="ABC_transporter-like_ATP-bd"/>
</dbReference>
<dbReference type="Pfam" id="PF00005">
    <property type="entry name" value="ABC_tran"/>
    <property type="match status" value="1"/>
</dbReference>
<dbReference type="AlphaFoldDB" id="A0A3P1SQR1"/>
<feature type="domain" description="ABC transmembrane type-1" evidence="7">
    <location>
        <begin position="30"/>
        <end position="309"/>
    </location>
</feature>
<dbReference type="SUPFAM" id="SSF90123">
    <property type="entry name" value="ABC transporter transmembrane region"/>
    <property type="match status" value="1"/>
</dbReference>
<dbReference type="OrthoDB" id="8541474at2"/>
<dbReference type="Gene3D" id="1.20.1560.10">
    <property type="entry name" value="ABC transporter type 1, transmembrane domain"/>
    <property type="match status" value="1"/>
</dbReference>
<dbReference type="GO" id="GO:0005886">
    <property type="term" value="C:plasma membrane"/>
    <property type="evidence" value="ECO:0007669"/>
    <property type="project" value="UniProtKB-SubCell"/>
</dbReference>
<gene>
    <name evidence="8" type="ORF">EHS89_08740</name>
</gene>
<name>A0A3P1SQR1_9GAMM</name>
<dbReference type="PROSITE" id="PS50893">
    <property type="entry name" value="ABC_TRANSPORTER_2"/>
    <property type="match status" value="1"/>
</dbReference>